<sequence length="575" mass="65918">MWFHPAVPPTEEEARDYYFGIPGAPRLVARSTTTRWVLPRDNLTIFYSTPSYPFRSGVNKTNDSIVGKMFEPIGKHPAVQLWNDSTGILRRSILDNVNRTQWNGIDLLRCGFERQRWTPDHKVLRPAILLISVEAWSTDWRTGRAIAVTCREILRAHGIYDVEVEIKESKLSQCSSTDEEQTREQTPFKLRPEMKESLEPTVQISEFLGAGIAPSHLPTCKGTKGLYLRPGNRTLESIPDQLDAKRREIEAKTEYYLALMERPNPPKDSYTQEEYISLMNEHPDIKEKLKVLLDEQMALNRFEERVRTVESIEARTIGHVLFSPKLGTSSSSPSHYRDWALIELDQDKHQTPLVELKNTVALQTMPLQTMPTDLNDPFFNEWKKQLREDDDWLRRRRFCSLRKNQYELDLAGVISQKEMRRPAFDFVYPQMVGGYDENHMTVLMYGSQSNLSIGVANNSRSVIRRIVDGKPVITEEWRILGSLRDPYGRRGFSTQGDSGACIMTMDGRAAAMLTRGAGANDESDHHISYATPIEWILEDIRGYGYDVEWLGEETLAEDQPFQDMVLEQLAGLNVG</sequence>
<comment type="caution">
    <text evidence="1">The sequence shown here is derived from an EMBL/GenBank/DDBJ whole genome shotgun (WGS) entry which is preliminary data.</text>
</comment>
<accession>A0A8H4KDS5</accession>
<dbReference type="AlphaFoldDB" id="A0A8H4KDS5"/>
<reference evidence="1" key="1">
    <citation type="submission" date="2020-01" db="EMBL/GenBank/DDBJ databases">
        <title>Identification and distribution of gene clusters putatively required for synthesis of sphingolipid metabolism inhibitors in phylogenetically diverse species of the filamentous fungus Fusarium.</title>
        <authorList>
            <person name="Kim H.-S."/>
            <person name="Busman M."/>
            <person name="Brown D.W."/>
            <person name="Divon H."/>
            <person name="Uhlig S."/>
            <person name="Proctor R.H."/>
        </authorList>
    </citation>
    <scope>NUCLEOTIDE SEQUENCE</scope>
    <source>
        <strain evidence="1">NRRL 53441</strain>
    </source>
</reference>
<evidence type="ECO:0000313" key="2">
    <source>
        <dbReference type="Proteomes" id="UP000605986"/>
    </source>
</evidence>
<dbReference type="Proteomes" id="UP000605986">
    <property type="component" value="Unassembled WGS sequence"/>
</dbReference>
<dbReference type="EMBL" id="JAADJG010000344">
    <property type="protein sequence ID" value="KAF4448355.1"/>
    <property type="molecule type" value="Genomic_DNA"/>
</dbReference>
<proteinExistence type="predicted"/>
<evidence type="ECO:0000313" key="1">
    <source>
        <dbReference type="EMBL" id="KAF4448355.1"/>
    </source>
</evidence>
<name>A0A8H4KDS5_9HYPO</name>
<protein>
    <submittedName>
        <fullName evidence="1">Uncharacterized protein</fullName>
    </submittedName>
</protein>
<dbReference type="OrthoDB" id="5424209at2759"/>
<keyword evidence="2" id="KW-1185">Reference proteome</keyword>
<gene>
    <name evidence="1" type="ORF">F53441_8230</name>
</gene>
<organism evidence="1 2">
    <name type="scientific">Fusarium austroafricanum</name>
    <dbReference type="NCBI Taxonomy" id="2364996"/>
    <lineage>
        <taxon>Eukaryota</taxon>
        <taxon>Fungi</taxon>
        <taxon>Dikarya</taxon>
        <taxon>Ascomycota</taxon>
        <taxon>Pezizomycotina</taxon>
        <taxon>Sordariomycetes</taxon>
        <taxon>Hypocreomycetidae</taxon>
        <taxon>Hypocreales</taxon>
        <taxon>Nectriaceae</taxon>
        <taxon>Fusarium</taxon>
        <taxon>Fusarium concolor species complex</taxon>
    </lineage>
</organism>